<dbReference type="KEGG" id="bcai:K788_0007066"/>
<keyword evidence="1" id="KW-0614">Plasmid</keyword>
<dbReference type="GeneID" id="74305981"/>
<evidence type="ECO:0000313" key="1">
    <source>
        <dbReference type="EMBL" id="ALL71762.1"/>
    </source>
</evidence>
<dbReference type="Proteomes" id="UP000019146">
    <property type="component" value="Plasmid unnamed"/>
</dbReference>
<reference evidence="1 2" key="1">
    <citation type="journal article" date="2014" name="Genome Announc.">
        <title>Draft Genome Sequence of the Haloacid-Degrading Burkholderia caribensis Strain MBA4.</title>
        <authorList>
            <person name="Pan Y."/>
            <person name="Kong K.F."/>
            <person name="Tsang J.S."/>
        </authorList>
    </citation>
    <scope>NUCLEOTIDE SEQUENCE [LARGE SCALE GENOMIC DNA]</scope>
    <source>
        <strain evidence="1 2">MBA4</strain>
        <plasmid evidence="2">Plasmid</plasmid>
    </source>
</reference>
<protein>
    <submittedName>
        <fullName evidence="1">Uncharacterized protein</fullName>
    </submittedName>
</protein>
<dbReference type="RefSeq" id="WP_257722185.1">
    <property type="nucleotide sequence ID" value="NZ_CP012748.1"/>
</dbReference>
<sequence length="40" mass="4393">MTDLESAGLLRFEGFEDGRGYAVLSEVGALFGFGIWKQPQ</sequence>
<name>A0A0P0RRN9_9BURK</name>
<organism evidence="1 2">
    <name type="scientific">Paraburkholderia caribensis MBA4</name>
    <dbReference type="NCBI Taxonomy" id="1323664"/>
    <lineage>
        <taxon>Bacteria</taxon>
        <taxon>Pseudomonadati</taxon>
        <taxon>Pseudomonadota</taxon>
        <taxon>Betaproteobacteria</taxon>
        <taxon>Burkholderiales</taxon>
        <taxon>Burkholderiaceae</taxon>
        <taxon>Paraburkholderia</taxon>
    </lineage>
</organism>
<proteinExistence type="predicted"/>
<gene>
    <name evidence="1" type="ORF">K788_0007066</name>
</gene>
<dbReference type="EMBL" id="CP012748">
    <property type="protein sequence ID" value="ALL71762.1"/>
    <property type="molecule type" value="Genomic_DNA"/>
</dbReference>
<accession>A0A0P0RRN9</accession>
<evidence type="ECO:0000313" key="2">
    <source>
        <dbReference type="Proteomes" id="UP000019146"/>
    </source>
</evidence>
<geneLocation type="plasmid" evidence="2"/>
<dbReference type="AlphaFoldDB" id="A0A0P0RRN9"/>